<dbReference type="AlphaFoldDB" id="A0A0D0E0L2"/>
<dbReference type="Proteomes" id="UP000054538">
    <property type="component" value="Unassembled WGS sequence"/>
</dbReference>
<dbReference type="InParanoid" id="A0A0D0E0L2"/>
<accession>A0A0D0E0L2</accession>
<name>A0A0D0E0L2_9AGAM</name>
<reference evidence="2 3" key="1">
    <citation type="submission" date="2014-04" db="EMBL/GenBank/DDBJ databases">
        <authorList>
            <consortium name="DOE Joint Genome Institute"/>
            <person name="Kuo A."/>
            <person name="Kohler A."/>
            <person name="Jargeat P."/>
            <person name="Nagy L.G."/>
            <person name="Floudas D."/>
            <person name="Copeland A."/>
            <person name="Barry K.W."/>
            <person name="Cichocki N."/>
            <person name="Veneault-Fourrey C."/>
            <person name="LaButti K."/>
            <person name="Lindquist E.A."/>
            <person name="Lipzen A."/>
            <person name="Lundell T."/>
            <person name="Morin E."/>
            <person name="Murat C."/>
            <person name="Sun H."/>
            <person name="Tunlid A."/>
            <person name="Henrissat B."/>
            <person name="Grigoriev I.V."/>
            <person name="Hibbett D.S."/>
            <person name="Martin F."/>
            <person name="Nordberg H.P."/>
            <person name="Cantor M.N."/>
            <person name="Hua S.X."/>
        </authorList>
    </citation>
    <scope>NUCLEOTIDE SEQUENCE [LARGE SCALE GENOMIC DNA]</scope>
    <source>
        <strain evidence="2 3">Ve08.2h10</strain>
    </source>
</reference>
<dbReference type="HOGENOM" id="CLU_2197758_0_0_1"/>
<evidence type="ECO:0000259" key="1">
    <source>
        <dbReference type="Pfam" id="PF07727"/>
    </source>
</evidence>
<organism evidence="2 3">
    <name type="scientific">Paxillus rubicundulus Ve08.2h10</name>
    <dbReference type="NCBI Taxonomy" id="930991"/>
    <lineage>
        <taxon>Eukaryota</taxon>
        <taxon>Fungi</taxon>
        <taxon>Dikarya</taxon>
        <taxon>Basidiomycota</taxon>
        <taxon>Agaricomycotina</taxon>
        <taxon>Agaricomycetes</taxon>
        <taxon>Agaricomycetidae</taxon>
        <taxon>Boletales</taxon>
        <taxon>Paxilineae</taxon>
        <taxon>Paxillaceae</taxon>
        <taxon>Paxillus</taxon>
    </lineage>
</organism>
<sequence length="108" mass="12482">MCLYIFRKDGQVFFLVVYVDDLLLTASSSQFMNSIKAKLSAAFKMCNLREAKYILRLLKTNWDHKLRTISLSQCQYSWTILDHVGMTTCKPVWTLMAHNSQLSARPGE</sequence>
<protein>
    <recommendedName>
        <fullName evidence="1">Reverse transcriptase Ty1/copia-type domain-containing protein</fullName>
    </recommendedName>
</protein>
<dbReference type="STRING" id="930991.A0A0D0E0L2"/>
<dbReference type="Pfam" id="PF07727">
    <property type="entry name" value="RVT_2"/>
    <property type="match status" value="1"/>
</dbReference>
<dbReference type="EMBL" id="KN824960">
    <property type="protein sequence ID" value="KIK96936.1"/>
    <property type="molecule type" value="Genomic_DNA"/>
</dbReference>
<evidence type="ECO:0000313" key="2">
    <source>
        <dbReference type="EMBL" id="KIK96936.1"/>
    </source>
</evidence>
<gene>
    <name evidence="2" type="ORF">PAXRUDRAFT_137362</name>
</gene>
<proteinExistence type="predicted"/>
<feature type="domain" description="Reverse transcriptase Ty1/copia-type" evidence="1">
    <location>
        <begin position="8"/>
        <end position="96"/>
    </location>
</feature>
<keyword evidence="3" id="KW-1185">Reference proteome</keyword>
<reference evidence="3" key="2">
    <citation type="submission" date="2015-01" db="EMBL/GenBank/DDBJ databases">
        <title>Evolutionary Origins and Diversification of the Mycorrhizal Mutualists.</title>
        <authorList>
            <consortium name="DOE Joint Genome Institute"/>
            <consortium name="Mycorrhizal Genomics Consortium"/>
            <person name="Kohler A."/>
            <person name="Kuo A."/>
            <person name="Nagy L.G."/>
            <person name="Floudas D."/>
            <person name="Copeland A."/>
            <person name="Barry K.W."/>
            <person name="Cichocki N."/>
            <person name="Veneault-Fourrey C."/>
            <person name="LaButti K."/>
            <person name="Lindquist E.A."/>
            <person name="Lipzen A."/>
            <person name="Lundell T."/>
            <person name="Morin E."/>
            <person name="Murat C."/>
            <person name="Riley R."/>
            <person name="Ohm R."/>
            <person name="Sun H."/>
            <person name="Tunlid A."/>
            <person name="Henrissat B."/>
            <person name="Grigoriev I.V."/>
            <person name="Hibbett D.S."/>
            <person name="Martin F."/>
        </authorList>
    </citation>
    <scope>NUCLEOTIDE SEQUENCE [LARGE SCALE GENOMIC DNA]</scope>
    <source>
        <strain evidence="3">Ve08.2h10</strain>
    </source>
</reference>
<dbReference type="OrthoDB" id="3028009at2759"/>
<evidence type="ECO:0000313" key="3">
    <source>
        <dbReference type="Proteomes" id="UP000054538"/>
    </source>
</evidence>
<dbReference type="InterPro" id="IPR013103">
    <property type="entry name" value="RVT_2"/>
</dbReference>